<protein>
    <submittedName>
        <fullName evidence="1">Uncharacterized protein</fullName>
    </submittedName>
</protein>
<dbReference type="Proteomes" id="UP001596233">
    <property type="component" value="Unassembled WGS sequence"/>
</dbReference>
<reference evidence="2" key="1">
    <citation type="journal article" date="2019" name="Int. J. Syst. Evol. Microbiol.">
        <title>The Global Catalogue of Microorganisms (GCM) 10K type strain sequencing project: providing services to taxonomists for standard genome sequencing and annotation.</title>
        <authorList>
            <consortium name="The Broad Institute Genomics Platform"/>
            <consortium name="The Broad Institute Genome Sequencing Center for Infectious Disease"/>
            <person name="Wu L."/>
            <person name="Ma J."/>
        </authorList>
    </citation>
    <scope>NUCLEOTIDE SEQUENCE [LARGE SCALE GENOMIC DNA]</scope>
    <source>
        <strain evidence="2">PCU 280</strain>
    </source>
</reference>
<sequence length="184" mass="20606">MDKMTQVVERVSAAPGNNIQAFIDLTLLNCNLKGVYQYQVIKGEGGVEDETKTKILVMPTDEKPQGMKLLDLIDEINGIISSFGGGEKVKKEDMVETLASMGLKALENISVQIRQLFLYVDKSSIEANTKPCEYAFNFVVLNEVKPEESLKLFNIKSLGLAVYNTDRKKIIERMQLENIDELLA</sequence>
<evidence type="ECO:0000313" key="1">
    <source>
        <dbReference type="EMBL" id="MFC6332037.1"/>
    </source>
</evidence>
<accession>A0ABW1UZY4</accession>
<evidence type="ECO:0000313" key="2">
    <source>
        <dbReference type="Proteomes" id="UP001596233"/>
    </source>
</evidence>
<name>A0ABW1UZY4_9BACL</name>
<keyword evidence="2" id="KW-1185">Reference proteome</keyword>
<organism evidence="1 2">
    <name type="scientific">Paenibacillus septentrionalis</name>
    <dbReference type="NCBI Taxonomy" id="429342"/>
    <lineage>
        <taxon>Bacteria</taxon>
        <taxon>Bacillati</taxon>
        <taxon>Bacillota</taxon>
        <taxon>Bacilli</taxon>
        <taxon>Bacillales</taxon>
        <taxon>Paenibacillaceae</taxon>
        <taxon>Paenibacillus</taxon>
    </lineage>
</organism>
<gene>
    <name evidence="1" type="ORF">ACFP56_05330</name>
</gene>
<proteinExistence type="predicted"/>
<dbReference type="EMBL" id="JBHSTE010000002">
    <property type="protein sequence ID" value="MFC6332037.1"/>
    <property type="molecule type" value="Genomic_DNA"/>
</dbReference>
<comment type="caution">
    <text evidence="1">The sequence shown here is derived from an EMBL/GenBank/DDBJ whole genome shotgun (WGS) entry which is preliminary data.</text>
</comment>